<organism evidence="2 3">
    <name type="scientific">Hypholoma sublateritium (strain FD-334 SS-4)</name>
    <dbReference type="NCBI Taxonomy" id="945553"/>
    <lineage>
        <taxon>Eukaryota</taxon>
        <taxon>Fungi</taxon>
        <taxon>Dikarya</taxon>
        <taxon>Basidiomycota</taxon>
        <taxon>Agaricomycotina</taxon>
        <taxon>Agaricomycetes</taxon>
        <taxon>Agaricomycetidae</taxon>
        <taxon>Agaricales</taxon>
        <taxon>Agaricineae</taxon>
        <taxon>Strophariaceae</taxon>
        <taxon>Hypholoma</taxon>
    </lineage>
</organism>
<evidence type="ECO:0000256" key="1">
    <source>
        <dbReference type="SAM" id="MobiDB-lite"/>
    </source>
</evidence>
<feature type="compositionally biased region" description="Polar residues" evidence="1">
    <location>
        <begin position="205"/>
        <end position="214"/>
    </location>
</feature>
<dbReference type="Proteomes" id="UP000054270">
    <property type="component" value="Unassembled WGS sequence"/>
</dbReference>
<feature type="region of interest" description="Disordered" evidence="1">
    <location>
        <begin position="111"/>
        <end position="133"/>
    </location>
</feature>
<keyword evidence="3" id="KW-1185">Reference proteome</keyword>
<dbReference type="EMBL" id="KN817565">
    <property type="protein sequence ID" value="KJA20630.1"/>
    <property type="molecule type" value="Genomic_DNA"/>
</dbReference>
<name>A0A0D2PL29_HYPSF</name>
<sequence length="301" mass="32414">MVAGLKGLMLIRGKEKLEAAFREAFPQCNYGETSVKTAKNILWRALQMAGGDTSGLVLRYIGYGHSQQGLWKSFKNDVNGINPSTQSKLVITDEMKNALLALDSTGFRSPSPSISLSSTGHAPTPDICGSLSMGASKEDEIDEDDYDLLPGLTVQQFELQNGQMQTTGNAGDVQCQGLLRLKPIAHGHRHEVYMTDEPRAHVHGHSSTGSSRSLPESLERNRGCRSRGKRGGGHSVVRAESSLEIAVVGHAGGVEVDILSSARSRQAESCMSWAADGMNEREGEEQWHAAESASVLRIASP</sequence>
<reference evidence="3" key="1">
    <citation type="submission" date="2014-04" db="EMBL/GenBank/DDBJ databases">
        <title>Evolutionary Origins and Diversification of the Mycorrhizal Mutualists.</title>
        <authorList>
            <consortium name="DOE Joint Genome Institute"/>
            <consortium name="Mycorrhizal Genomics Consortium"/>
            <person name="Kohler A."/>
            <person name="Kuo A."/>
            <person name="Nagy L.G."/>
            <person name="Floudas D."/>
            <person name="Copeland A."/>
            <person name="Barry K.W."/>
            <person name="Cichocki N."/>
            <person name="Veneault-Fourrey C."/>
            <person name="LaButti K."/>
            <person name="Lindquist E.A."/>
            <person name="Lipzen A."/>
            <person name="Lundell T."/>
            <person name="Morin E."/>
            <person name="Murat C."/>
            <person name="Riley R."/>
            <person name="Ohm R."/>
            <person name="Sun H."/>
            <person name="Tunlid A."/>
            <person name="Henrissat B."/>
            <person name="Grigoriev I.V."/>
            <person name="Hibbett D.S."/>
            <person name="Martin F."/>
        </authorList>
    </citation>
    <scope>NUCLEOTIDE SEQUENCE [LARGE SCALE GENOMIC DNA]</scope>
    <source>
        <strain evidence="3">FD-334 SS-4</strain>
    </source>
</reference>
<dbReference type="AlphaFoldDB" id="A0A0D2PL29"/>
<evidence type="ECO:0000313" key="2">
    <source>
        <dbReference type="EMBL" id="KJA20630.1"/>
    </source>
</evidence>
<dbReference type="OrthoDB" id="2969033at2759"/>
<feature type="compositionally biased region" description="Basic residues" evidence="1">
    <location>
        <begin position="223"/>
        <end position="232"/>
    </location>
</feature>
<evidence type="ECO:0000313" key="3">
    <source>
        <dbReference type="Proteomes" id="UP000054270"/>
    </source>
</evidence>
<accession>A0A0D2PL29</accession>
<gene>
    <name evidence="2" type="ORF">HYPSUDRAFT_203603</name>
</gene>
<protein>
    <submittedName>
        <fullName evidence="2">Uncharacterized protein</fullName>
    </submittedName>
</protein>
<proteinExistence type="predicted"/>
<feature type="region of interest" description="Disordered" evidence="1">
    <location>
        <begin position="200"/>
        <end position="236"/>
    </location>
</feature>